<evidence type="ECO:0000256" key="18">
    <source>
        <dbReference type="ARBA" id="ARBA00032722"/>
    </source>
</evidence>
<comment type="similarity">
    <text evidence="5">Belongs to the dihydropyrimidine dehydrogenase family.</text>
</comment>
<comment type="cofactor">
    <cofactor evidence="1">
        <name>FMN</name>
        <dbReference type="ChEBI" id="CHEBI:58210"/>
    </cofactor>
</comment>
<feature type="domain" description="4Fe-4S ferredoxin-type" evidence="25">
    <location>
        <begin position="359"/>
        <end position="389"/>
    </location>
</feature>
<evidence type="ECO:0000313" key="26">
    <source>
        <dbReference type="EMBL" id="QNB47252.1"/>
    </source>
</evidence>
<dbReference type="EMBL" id="CP045798">
    <property type="protein sequence ID" value="QNB47252.1"/>
    <property type="molecule type" value="Genomic_DNA"/>
</dbReference>
<dbReference type="GO" id="GO:0050661">
    <property type="term" value="F:NADP binding"/>
    <property type="evidence" value="ECO:0007669"/>
    <property type="project" value="TreeGrafter"/>
</dbReference>
<evidence type="ECO:0000256" key="22">
    <source>
        <dbReference type="ARBA" id="ARBA00049578"/>
    </source>
</evidence>
<dbReference type="PROSITE" id="PS51379">
    <property type="entry name" value="4FE4S_FER_2"/>
    <property type="match status" value="1"/>
</dbReference>
<comment type="function">
    <text evidence="2">Catalyzes the conversion of dihydroorotate to orotate with NAD(+) as electron acceptor.</text>
</comment>
<dbReference type="EC" id="1.3.1.14" evidence="6"/>
<keyword evidence="9" id="KW-0288">FMN</keyword>
<evidence type="ECO:0000256" key="1">
    <source>
        <dbReference type="ARBA" id="ARBA00001917"/>
    </source>
</evidence>
<dbReference type="GO" id="GO:0004159">
    <property type="term" value="F:dihydropyrimidine dehydrogenase (NAD+) activity"/>
    <property type="evidence" value="ECO:0007669"/>
    <property type="project" value="UniProtKB-EC"/>
</dbReference>
<evidence type="ECO:0000256" key="20">
    <source>
        <dbReference type="ARBA" id="ARBA00048792"/>
    </source>
</evidence>
<evidence type="ECO:0000256" key="2">
    <source>
        <dbReference type="ARBA" id="ARBA00003616"/>
    </source>
</evidence>
<dbReference type="Gene3D" id="3.20.20.70">
    <property type="entry name" value="Aldolase class I"/>
    <property type="match status" value="1"/>
</dbReference>
<dbReference type="GO" id="GO:0004589">
    <property type="term" value="F:dihydroorotate dehydrogenase (NAD+) activity"/>
    <property type="evidence" value="ECO:0007669"/>
    <property type="project" value="UniProtKB-EC"/>
</dbReference>
<dbReference type="GO" id="GO:0002058">
    <property type="term" value="F:uracil binding"/>
    <property type="evidence" value="ECO:0007669"/>
    <property type="project" value="TreeGrafter"/>
</dbReference>
<evidence type="ECO:0000256" key="12">
    <source>
        <dbReference type="ARBA" id="ARBA00023004"/>
    </source>
</evidence>
<dbReference type="PANTHER" id="PTHR43073:SF2">
    <property type="entry name" value="DIHYDROPYRIMIDINE DEHYDROGENASE [NADP(+)]"/>
    <property type="match status" value="1"/>
</dbReference>
<dbReference type="GO" id="GO:0006212">
    <property type="term" value="P:uracil catabolic process"/>
    <property type="evidence" value="ECO:0007669"/>
    <property type="project" value="TreeGrafter"/>
</dbReference>
<evidence type="ECO:0000256" key="19">
    <source>
        <dbReference type="ARBA" id="ARBA00047685"/>
    </source>
</evidence>
<keyword evidence="13" id="KW-0411">Iron-sulfur</keyword>
<dbReference type="GO" id="GO:0005737">
    <property type="term" value="C:cytoplasm"/>
    <property type="evidence" value="ECO:0007669"/>
    <property type="project" value="InterPro"/>
</dbReference>
<evidence type="ECO:0000256" key="24">
    <source>
        <dbReference type="ARBA" id="ARBA00049728"/>
    </source>
</evidence>
<evidence type="ECO:0000256" key="21">
    <source>
        <dbReference type="ARBA" id="ARBA00048996"/>
    </source>
</evidence>
<dbReference type="Pfam" id="PF01180">
    <property type="entry name" value="DHO_dh"/>
    <property type="match status" value="1"/>
</dbReference>
<dbReference type="SUPFAM" id="SSF54862">
    <property type="entry name" value="4Fe-4S ferredoxins"/>
    <property type="match status" value="1"/>
</dbReference>
<dbReference type="GO" id="GO:0051536">
    <property type="term" value="F:iron-sulfur cluster binding"/>
    <property type="evidence" value="ECO:0007669"/>
    <property type="project" value="UniProtKB-KW"/>
</dbReference>
<dbReference type="SUPFAM" id="SSF51395">
    <property type="entry name" value="FMN-linked oxidoreductases"/>
    <property type="match status" value="1"/>
</dbReference>
<dbReference type="GO" id="GO:0046872">
    <property type="term" value="F:metal ion binding"/>
    <property type="evidence" value="ECO:0007669"/>
    <property type="project" value="UniProtKB-KW"/>
</dbReference>
<evidence type="ECO:0000256" key="15">
    <source>
        <dbReference type="ARBA" id="ARBA00029718"/>
    </source>
</evidence>
<dbReference type="EC" id="1.3.1.1" evidence="24"/>
<comment type="catalytic activity">
    <reaction evidence="21">
        <text>(S)-dihydroorotate + NAD(+) = orotate + NADH + H(+)</text>
        <dbReference type="Rhea" id="RHEA:13513"/>
        <dbReference type="ChEBI" id="CHEBI:15378"/>
        <dbReference type="ChEBI" id="CHEBI:30839"/>
        <dbReference type="ChEBI" id="CHEBI:30864"/>
        <dbReference type="ChEBI" id="CHEBI:57540"/>
        <dbReference type="ChEBI" id="CHEBI:57945"/>
        <dbReference type="EC" id="1.3.1.14"/>
    </reaction>
</comment>
<evidence type="ECO:0000256" key="17">
    <source>
        <dbReference type="ARBA" id="ARBA00032046"/>
    </source>
</evidence>
<keyword evidence="14" id="KW-0520">NAD</keyword>
<evidence type="ECO:0000256" key="3">
    <source>
        <dbReference type="ARBA" id="ARBA00004715"/>
    </source>
</evidence>
<reference evidence="26 27" key="1">
    <citation type="journal article" date="2019" name="Front. Microbiol.">
        <title>Thermoanaerosceptrum fracticalcis gen. nov. sp. nov., a Novel Fumarate-Fermenting Microorganism From a Deep Fractured Carbonate Aquifer of the US Great Basin.</title>
        <authorList>
            <person name="Hamilton-Brehm S.D."/>
            <person name="Stewart L.E."/>
            <person name="Zavarin M."/>
            <person name="Caldwell M."/>
            <person name="Lawson P.A."/>
            <person name="Onstott T.C."/>
            <person name="Grzymski J."/>
            <person name="Neveux I."/>
            <person name="Lollar B.S."/>
            <person name="Russell C.E."/>
            <person name="Moser D.P."/>
        </authorList>
    </citation>
    <scope>NUCLEOTIDE SEQUENCE [LARGE SCALE GENOMIC DNA]</scope>
    <source>
        <strain evidence="26 27">DRI-13</strain>
    </source>
</reference>
<comment type="pathway">
    <text evidence="3">Pyrimidine metabolism; UMP biosynthesis via de novo pathway; orotate from (S)-dihydroorotate (NAD(+) route): step 1/1.</text>
</comment>
<dbReference type="GO" id="GO:0006210">
    <property type="term" value="P:thymine catabolic process"/>
    <property type="evidence" value="ECO:0007669"/>
    <property type="project" value="TreeGrafter"/>
</dbReference>
<dbReference type="Gene3D" id="3.30.70.20">
    <property type="match status" value="1"/>
</dbReference>
<dbReference type="PROSITE" id="PS00198">
    <property type="entry name" value="4FE4S_FER_1"/>
    <property type="match status" value="1"/>
</dbReference>
<dbReference type="InterPro" id="IPR005720">
    <property type="entry name" value="Dihydroorotate_DH_cat"/>
</dbReference>
<evidence type="ECO:0000256" key="7">
    <source>
        <dbReference type="ARBA" id="ARBA00018101"/>
    </source>
</evidence>
<evidence type="ECO:0000256" key="5">
    <source>
        <dbReference type="ARBA" id="ARBA00010804"/>
    </source>
</evidence>
<keyword evidence="27" id="KW-1185">Reference proteome</keyword>
<dbReference type="Pfam" id="PF00037">
    <property type="entry name" value="Fer4"/>
    <property type="match status" value="1"/>
</dbReference>
<comment type="function">
    <text evidence="22">Involved in pyrimidine base degradation. Catalyzes physiologically the reduction of uracil to 5,6-dihydrouracil (DHU) by using NADH as a specific cosubstrate. It also catalyzes the reverse reaction and the reduction of thymine to 5,6-dihydrothymine (DHT).</text>
</comment>
<dbReference type="InterPro" id="IPR017900">
    <property type="entry name" value="4Fe4S_Fe_S_CS"/>
</dbReference>
<comment type="catalytic activity">
    <reaction evidence="19">
        <text>5,6-dihydrothymine + NAD(+) = thymine + NADH + H(+)</text>
        <dbReference type="Rhea" id="RHEA:28791"/>
        <dbReference type="ChEBI" id="CHEBI:15378"/>
        <dbReference type="ChEBI" id="CHEBI:17821"/>
        <dbReference type="ChEBI" id="CHEBI:27468"/>
        <dbReference type="ChEBI" id="CHEBI:57540"/>
        <dbReference type="ChEBI" id="CHEBI:57945"/>
        <dbReference type="EC" id="1.3.1.1"/>
    </reaction>
</comment>
<evidence type="ECO:0000256" key="8">
    <source>
        <dbReference type="ARBA" id="ARBA00022630"/>
    </source>
</evidence>
<comment type="similarity">
    <text evidence="4">Belongs to the dihydroorotate dehydrogenase family. Type 1 subfamily.</text>
</comment>
<dbReference type="PANTHER" id="PTHR43073">
    <property type="entry name" value="DIHYDROPYRIMIDINE DEHYDROGENASE [NADP(+)]"/>
    <property type="match status" value="1"/>
</dbReference>
<dbReference type="FunFam" id="3.20.20.70:FF:000027">
    <property type="entry name" value="Dihydropyrimidine dehydrogenase [NADP(+)]"/>
    <property type="match status" value="1"/>
</dbReference>
<dbReference type="InterPro" id="IPR013785">
    <property type="entry name" value="Aldolase_TIM"/>
</dbReference>
<evidence type="ECO:0000256" key="10">
    <source>
        <dbReference type="ARBA" id="ARBA00022723"/>
    </source>
</evidence>
<keyword evidence="12" id="KW-0408">Iron</keyword>
<keyword evidence="10" id="KW-0479">Metal-binding</keyword>
<evidence type="ECO:0000256" key="16">
    <source>
        <dbReference type="ARBA" id="ARBA00030119"/>
    </source>
</evidence>
<organism evidence="26 27">
    <name type="scientific">Thermanaerosceptrum fracticalcis</name>
    <dbReference type="NCBI Taxonomy" id="1712410"/>
    <lineage>
        <taxon>Bacteria</taxon>
        <taxon>Bacillati</taxon>
        <taxon>Bacillota</taxon>
        <taxon>Clostridia</taxon>
        <taxon>Eubacteriales</taxon>
        <taxon>Peptococcaceae</taxon>
        <taxon>Thermanaerosceptrum</taxon>
    </lineage>
</organism>
<comment type="catalytic activity">
    <reaction evidence="20">
        <text>5,6-dihydrouracil + NAD(+) = uracil + NADH + H(+)</text>
        <dbReference type="Rhea" id="RHEA:20189"/>
        <dbReference type="ChEBI" id="CHEBI:15378"/>
        <dbReference type="ChEBI" id="CHEBI:15901"/>
        <dbReference type="ChEBI" id="CHEBI:17568"/>
        <dbReference type="ChEBI" id="CHEBI:57540"/>
        <dbReference type="ChEBI" id="CHEBI:57945"/>
        <dbReference type="EC" id="1.3.1.1"/>
    </reaction>
</comment>
<evidence type="ECO:0000256" key="6">
    <source>
        <dbReference type="ARBA" id="ARBA00012061"/>
    </source>
</evidence>
<evidence type="ECO:0000313" key="27">
    <source>
        <dbReference type="Proteomes" id="UP000515847"/>
    </source>
</evidence>
<sequence length="390" mass="42341">MWMRRTGSGDFQLKGGHFMDLSVCFMGLKLRNPIIIAAGPLTASGEMMRRAMEAGAGAVVTKTIVNEIRPNVRPRLVKQQDGMQNIELYSEFTLEEWEEEIAYAKEYGATVIASILAHTPSEMAYIARRVEKFGADAIELGMSSPNGEGLEVLAADPAKLYELTSSATKRVNIPVMVKLSPNVTNMAKLAKAAEKAGASAISAIDTVRSIIGVDIERGKALLPTYGGYSGSPIRPIGLAAVATVSQAVNIPVCGIGGIGNYHHVIEYMMLGASSVQLCTSIMLNGFAYINKILEDLEQWMTARGYANFEQVRGMALSSLKSFEEIKVEPYVIQAPVKCNNNSCNMCSSSCIYNAIKKEQNVMITDTNRCTGCGLCISACPNRILRLVWKE</sequence>
<evidence type="ECO:0000256" key="4">
    <source>
        <dbReference type="ARBA" id="ARBA00008008"/>
    </source>
</evidence>
<keyword evidence="11" id="KW-0560">Oxidoreductase</keyword>
<dbReference type="AlphaFoldDB" id="A0A7G6E598"/>
<proteinExistence type="inferred from homology"/>
<protein>
    <recommendedName>
        <fullName evidence="7">Dihydroorotate dehydrogenase B (NAD(+)), catalytic subunit</fullName>
        <ecNumber evidence="24">1.3.1.1</ecNumber>
        <ecNumber evidence="6">1.3.1.14</ecNumber>
    </recommendedName>
    <alternativeName>
        <fullName evidence="15">Dihydroorotate oxidase B</fullName>
    </alternativeName>
    <alternativeName>
        <fullName evidence="18">Dihydrothymine dehydrogenase</fullName>
    </alternativeName>
    <alternativeName>
        <fullName evidence="16">Dihydrouracil dehydrogenase</fullName>
    </alternativeName>
    <alternativeName>
        <fullName evidence="17">Orotate reductase (NADH)</fullName>
    </alternativeName>
</protein>
<evidence type="ECO:0000259" key="25">
    <source>
        <dbReference type="PROSITE" id="PS51379"/>
    </source>
</evidence>
<name>A0A7G6E598_THEFR</name>
<dbReference type="InterPro" id="IPR017896">
    <property type="entry name" value="4Fe4S_Fe-S-bd"/>
</dbReference>
<gene>
    <name evidence="26" type="ORF">BR63_13685</name>
</gene>
<dbReference type="Proteomes" id="UP000515847">
    <property type="component" value="Chromosome"/>
</dbReference>
<comment type="subunit">
    <text evidence="23">Heterotetramer of 2 PreA and 2 PreT subunits.</text>
</comment>
<evidence type="ECO:0000256" key="13">
    <source>
        <dbReference type="ARBA" id="ARBA00023014"/>
    </source>
</evidence>
<evidence type="ECO:0000256" key="11">
    <source>
        <dbReference type="ARBA" id="ARBA00023002"/>
    </source>
</evidence>
<accession>A0A7G6E598</accession>
<evidence type="ECO:0000256" key="9">
    <source>
        <dbReference type="ARBA" id="ARBA00022643"/>
    </source>
</evidence>
<dbReference type="KEGG" id="tfr:BR63_13685"/>
<keyword evidence="8" id="KW-0285">Flavoprotein</keyword>
<evidence type="ECO:0000256" key="23">
    <source>
        <dbReference type="ARBA" id="ARBA00049714"/>
    </source>
</evidence>
<evidence type="ECO:0000256" key="14">
    <source>
        <dbReference type="ARBA" id="ARBA00023027"/>
    </source>
</evidence>